<accession>A0A239LZ37</accession>
<feature type="transmembrane region" description="Helical" evidence="1">
    <location>
        <begin position="467"/>
        <end position="486"/>
    </location>
</feature>
<dbReference type="EMBL" id="FZPD01000006">
    <property type="protein sequence ID" value="SNT34959.1"/>
    <property type="molecule type" value="Genomic_DNA"/>
</dbReference>
<name>A0A239LZ37_EKHLU</name>
<proteinExistence type="predicted"/>
<evidence type="ECO:0000256" key="1">
    <source>
        <dbReference type="SAM" id="Phobius"/>
    </source>
</evidence>
<feature type="domain" description="DUF7088" evidence="3">
    <location>
        <begin position="35"/>
        <end position="138"/>
    </location>
</feature>
<dbReference type="SUPFAM" id="SSF52317">
    <property type="entry name" value="Class I glutamine amidotransferase-like"/>
    <property type="match status" value="1"/>
</dbReference>
<keyword evidence="1" id="KW-0472">Membrane</keyword>
<evidence type="ECO:0000259" key="3">
    <source>
        <dbReference type="Pfam" id="PF23357"/>
    </source>
</evidence>
<sequence>MKKQTIIIQLLVIIAIVVVGNILSNQLYLRLDFTEDKRYTLSDATREVLEDLEDVITVTAYFSEDLPPQLLSNRKDFEDMLIEYEQRSGGNVVYEFVNPNKDQTKEQEVQQKGIGPIMINVRENDRVEQMRAYMGAVLQMGDKKEIIPLIQPGAAMEYELTTSVKKLSISDKPKIALLQGHGEVGLSTIPQLRQQLNVLYNVENYTISEGEIIPSYYRAVIIAAPNDTIPQSHFNKLDNYLSSGGNIFVAYSNVQGDLQQGMLTTSPDIGLVKWLEDKGIKLGSDFVIDAECATITVTQRQGYFTINSQKEFPFFPRVTNFADHPMTKGLDELTFTFTSSVVPIANDSTVSISSIASTSANSGVERAPSYIDIQRRWTQNDFGMGVQSLAVAAEGVSQGFGKMVVVGNGDFFVNGEGQQARQVQSDHVNFASNAIDWLADDTGLIDLRTKGITSRPLESIEDSTKNVLKYSNVFAPILLLLIYAFIRKLRNQRKKQKWMQGNFE</sequence>
<evidence type="ECO:0000313" key="5">
    <source>
        <dbReference type="Proteomes" id="UP000198393"/>
    </source>
</evidence>
<feature type="transmembrane region" description="Helical" evidence="1">
    <location>
        <begin position="7"/>
        <end position="29"/>
    </location>
</feature>
<dbReference type="InterPro" id="IPR055396">
    <property type="entry name" value="DUF7088"/>
</dbReference>
<organism evidence="4 5">
    <name type="scientific">Ekhidna lutea</name>
    <dbReference type="NCBI Taxonomy" id="447679"/>
    <lineage>
        <taxon>Bacteria</taxon>
        <taxon>Pseudomonadati</taxon>
        <taxon>Bacteroidota</taxon>
        <taxon>Cytophagia</taxon>
        <taxon>Cytophagales</taxon>
        <taxon>Reichenbachiellaceae</taxon>
        <taxon>Ekhidna</taxon>
    </lineage>
</organism>
<evidence type="ECO:0000259" key="2">
    <source>
        <dbReference type="Pfam" id="PF09822"/>
    </source>
</evidence>
<keyword evidence="1" id="KW-0812">Transmembrane</keyword>
<dbReference type="Proteomes" id="UP000198393">
    <property type="component" value="Unassembled WGS sequence"/>
</dbReference>
<gene>
    <name evidence="4" type="ORF">SAMN05421640_3455</name>
</gene>
<protein>
    <submittedName>
        <fullName evidence="4">Gliding-associated putative ABC transporter substrate-binding component GldG</fullName>
    </submittedName>
</protein>
<reference evidence="4 5" key="1">
    <citation type="submission" date="2017-06" db="EMBL/GenBank/DDBJ databases">
        <authorList>
            <person name="Kim H.J."/>
            <person name="Triplett B.A."/>
        </authorList>
    </citation>
    <scope>NUCLEOTIDE SEQUENCE [LARGE SCALE GENOMIC DNA]</scope>
    <source>
        <strain evidence="4 5">DSM 19307</strain>
    </source>
</reference>
<evidence type="ECO:0000313" key="4">
    <source>
        <dbReference type="EMBL" id="SNT34959.1"/>
    </source>
</evidence>
<dbReference type="OrthoDB" id="9777219at2"/>
<dbReference type="Pfam" id="PF23357">
    <property type="entry name" value="DUF7088"/>
    <property type="match status" value="1"/>
</dbReference>
<feature type="domain" description="ABC-type uncharacterised transport system" evidence="2">
    <location>
        <begin position="172"/>
        <end position="432"/>
    </location>
</feature>
<dbReference type="RefSeq" id="WP_089358128.1">
    <property type="nucleotide sequence ID" value="NZ_FZPD01000006.1"/>
</dbReference>
<dbReference type="InterPro" id="IPR019196">
    <property type="entry name" value="ABC_transp_unknown"/>
</dbReference>
<dbReference type="AlphaFoldDB" id="A0A239LZ37"/>
<dbReference type="InterPro" id="IPR029062">
    <property type="entry name" value="Class_I_gatase-like"/>
</dbReference>
<dbReference type="Pfam" id="PF09822">
    <property type="entry name" value="ABC_transp_aux"/>
    <property type="match status" value="1"/>
</dbReference>
<keyword evidence="1" id="KW-1133">Transmembrane helix</keyword>
<keyword evidence="5" id="KW-1185">Reference proteome</keyword>